<dbReference type="EC" id="2.7.13.3" evidence="2"/>
<dbReference type="InterPro" id="IPR014710">
    <property type="entry name" value="RmlC-like_jellyroll"/>
</dbReference>
<evidence type="ECO:0000313" key="7">
    <source>
        <dbReference type="Proteomes" id="UP001500454"/>
    </source>
</evidence>
<dbReference type="SMART" id="SM00100">
    <property type="entry name" value="cNMP"/>
    <property type="match status" value="1"/>
</dbReference>
<dbReference type="Pfam" id="PF02518">
    <property type="entry name" value="HATPase_c"/>
    <property type="match status" value="1"/>
</dbReference>
<dbReference type="SMART" id="SM00387">
    <property type="entry name" value="HATPase_c"/>
    <property type="match status" value="1"/>
</dbReference>
<dbReference type="Gene3D" id="1.10.287.130">
    <property type="match status" value="1"/>
</dbReference>
<keyword evidence="6" id="KW-0547">Nucleotide-binding</keyword>
<reference evidence="7" key="1">
    <citation type="journal article" date="2019" name="Int. J. Syst. Evol. Microbiol.">
        <title>The Global Catalogue of Microorganisms (GCM) 10K type strain sequencing project: providing services to taxonomists for standard genome sequencing and annotation.</title>
        <authorList>
            <consortium name="The Broad Institute Genomics Platform"/>
            <consortium name="The Broad Institute Genome Sequencing Center for Infectious Disease"/>
            <person name="Wu L."/>
            <person name="Ma J."/>
        </authorList>
    </citation>
    <scope>NUCLEOTIDE SEQUENCE [LARGE SCALE GENOMIC DNA]</scope>
    <source>
        <strain evidence="7">JCM 17924</strain>
    </source>
</reference>
<proteinExistence type="predicted"/>
<dbReference type="InterPro" id="IPR036890">
    <property type="entry name" value="HATPase_C_sf"/>
</dbReference>
<dbReference type="InterPro" id="IPR003594">
    <property type="entry name" value="HATPase_dom"/>
</dbReference>
<dbReference type="Gene3D" id="2.60.120.10">
    <property type="entry name" value="Jelly Rolls"/>
    <property type="match status" value="1"/>
</dbReference>
<dbReference type="CDD" id="cd00082">
    <property type="entry name" value="HisKA"/>
    <property type="match status" value="1"/>
</dbReference>
<evidence type="ECO:0000259" key="5">
    <source>
        <dbReference type="PROSITE" id="PS50109"/>
    </source>
</evidence>
<dbReference type="SUPFAM" id="SSF47384">
    <property type="entry name" value="Homodimeric domain of signal transducing histidine kinase"/>
    <property type="match status" value="1"/>
</dbReference>
<comment type="catalytic activity">
    <reaction evidence="1">
        <text>ATP + protein L-histidine = ADP + protein N-phospho-L-histidine.</text>
        <dbReference type="EC" id="2.7.13.3"/>
    </reaction>
</comment>
<dbReference type="Proteomes" id="UP001500454">
    <property type="component" value="Unassembled WGS sequence"/>
</dbReference>
<sequence length="465" mass="50430">MPTTATLTIEDLAEVPAFQDLPPDVLAWLLAHGERRDFSPNETFVQPGEPAEYMMALLQGSVQFSVVRNGQREAIFRTEKGTVTGVLPYSRLRTFGGYGVALEATTVFALHRNWFPELERVSPELVQRLVGLMNDRAREEVRGQERDDKLRALGKLAAGLAHELNNPVAAISRAADTLANHAAAEPELLTALLAAQVPLDTLAPLLALANRTAMPGASLSALEQSDREEELIDWLYAQGIADATVLAGGLLAGGLEADDLAPVLSALPAAARTPALRWLELQLGNRQLVRDVKQASHRISELVGNVKDYSHMDRAAGRVPTDLHAGIDSTLALLSYPLRKQRVRVSRNYAPGLMLVTGQPGALNQVWTNLIDNAIDVLPEGGELTIKTRRDGDQVCVSVIDNGPGIPPDVLPHIFEPFYTTKPVGEGSGLGLDIVRRIVLSHNGRVQALSQPGRTEFCVWLPVNE</sequence>
<evidence type="ECO:0000259" key="4">
    <source>
        <dbReference type="PROSITE" id="PS50042"/>
    </source>
</evidence>
<evidence type="ECO:0000256" key="3">
    <source>
        <dbReference type="ARBA" id="ARBA00022553"/>
    </source>
</evidence>
<dbReference type="InterPro" id="IPR000595">
    <property type="entry name" value="cNMP-bd_dom"/>
</dbReference>
<dbReference type="InterPro" id="IPR036097">
    <property type="entry name" value="HisK_dim/P_sf"/>
</dbReference>
<gene>
    <name evidence="6" type="ORF">GCM10023186_44270</name>
</gene>
<keyword evidence="3" id="KW-0597">Phosphoprotein</keyword>
<dbReference type="GO" id="GO:0005524">
    <property type="term" value="F:ATP binding"/>
    <property type="evidence" value="ECO:0007669"/>
    <property type="project" value="UniProtKB-KW"/>
</dbReference>
<feature type="domain" description="Histidine kinase" evidence="5">
    <location>
        <begin position="255"/>
        <end position="465"/>
    </location>
</feature>
<feature type="domain" description="Cyclic nucleotide-binding" evidence="4">
    <location>
        <begin position="17"/>
        <end position="136"/>
    </location>
</feature>
<dbReference type="SUPFAM" id="SSF55874">
    <property type="entry name" value="ATPase domain of HSP90 chaperone/DNA topoisomerase II/histidine kinase"/>
    <property type="match status" value="1"/>
</dbReference>
<evidence type="ECO:0000313" key="6">
    <source>
        <dbReference type="EMBL" id="GAA4393081.1"/>
    </source>
</evidence>
<comment type="caution">
    <text evidence="6">The sequence shown here is derived from an EMBL/GenBank/DDBJ whole genome shotgun (WGS) entry which is preliminary data.</text>
</comment>
<keyword evidence="7" id="KW-1185">Reference proteome</keyword>
<dbReference type="PROSITE" id="PS50109">
    <property type="entry name" value="HIS_KIN"/>
    <property type="match status" value="1"/>
</dbReference>
<accession>A0ABP8JME7</accession>
<keyword evidence="6" id="KW-0067">ATP-binding</keyword>
<dbReference type="PANTHER" id="PTHR43065:SF48">
    <property type="entry name" value="HISTIDINE KINASE"/>
    <property type="match status" value="1"/>
</dbReference>
<dbReference type="InterPro" id="IPR003661">
    <property type="entry name" value="HisK_dim/P_dom"/>
</dbReference>
<dbReference type="InterPro" id="IPR004358">
    <property type="entry name" value="Sig_transdc_His_kin-like_C"/>
</dbReference>
<dbReference type="CDD" id="cd00038">
    <property type="entry name" value="CAP_ED"/>
    <property type="match status" value="1"/>
</dbReference>
<dbReference type="EMBL" id="BAABHA010000015">
    <property type="protein sequence ID" value="GAA4393081.1"/>
    <property type="molecule type" value="Genomic_DNA"/>
</dbReference>
<dbReference type="PRINTS" id="PR00344">
    <property type="entry name" value="BCTRLSENSOR"/>
</dbReference>
<dbReference type="PANTHER" id="PTHR43065">
    <property type="entry name" value="SENSOR HISTIDINE KINASE"/>
    <property type="match status" value="1"/>
</dbReference>
<dbReference type="Gene3D" id="3.30.565.10">
    <property type="entry name" value="Histidine kinase-like ATPase, C-terminal domain"/>
    <property type="match status" value="1"/>
</dbReference>
<dbReference type="InterPro" id="IPR018490">
    <property type="entry name" value="cNMP-bd_dom_sf"/>
</dbReference>
<dbReference type="PROSITE" id="PS50042">
    <property type="entry name" value="CNMP_BINDING_3"/>
    <property type="match status" value="1"/>
</dbReference>
<protein>
    <recommendedName>
        <fullName evidence="2">histidine kinase</fullName>
        <ecNumber evidence="2">2.7.13.3</ecNumber>
    </recommendedName>
</protein>
<evidence type="ECO:0000256" key="1">
    <source>
        <dbReference type="ARBA" id="ARBA00000085"/>
    </source>
</evidence>
<evidence type="ECO:0000256" key="2">
    <source>
        <dbReference type="ARBA" id="ARBA00012438"/>
    </source>
</evidence>
<dbReference type="InterPro" id="IPR005467">
    <property type="entry name" value="His_kinase_dom"/>
</dbReference>
<name>A0ABP8JME7_9BACT</name>
<dbReference type="SUPFAM" id="SSF51206">
    <property type="entry name" value="cAMP-binding domain-like"/>
    <property type="match status" value="1"/>
</dbReference>
<dbReference type="RefSeq" id="WP_345227839.1">
    <property type="nucleotide sequence ID" value="NZ_BAABHA010000015.1"/>
</dbReference>
<organism evidence="6 7">
    <name type="scientific">Hymenobacter koreensis</name>
    <dbReference type="NCBI Taxonomy" id="1084523"/>
    <lineage>
        <taxon>Bacteria</taxon>
        <taxon>Pseudomonadati</taxon>
        <taxon>Bacteroidota</taxon>
        <taxon>Cytophagia</taxon>
        <taxon>Cytophagales</taxon>
        <taxon>Hymenobacteraceae</taxon>
        <taxon>Hymenobacter</taxon>
    </lineage>
</organism>